<dbReference type="InterPro" id="IPR029044">
    <property type="entry name" value="Nucleotide-diphossugar_trans"/>
</dbReference>
<dbReference type="InterPro" id="IPR055259">
    <property type="entry name" value="YkvP/CgeB_Glyco_trans-like"/>
</dbReference>
<accession>A0ABS2LI10</accession>
<comment type="caution">
    <text evidence="2">The sequence shown here is derived from an EMBL/GenBank/DDBJ whole genome shotgun (WGS) entry which is preliminary data.</text>
</comment>
<dbReference type="Gene3D" id="3.40.50.2000">
    <property type="entry name" value="Glycogen Phosphorylase B"/>
    <property type="match status" value="1"/>
</dbReference>
<sequence>MTSRSGGGLRAVRRALWHLRHGGISQLRTFLHRRDPGPGNARGGRGGYLGRDGLTFDPWNLGDRPPSRPDLRVGVILDDFSRLAFEFEWDQVLLEPSSWRKVLSTDPVDLLFVESAWNGNRGAWQFHLTGASAPRPELVELVSYCREHGIPTVFWNKEDPVHFEEFLDTAALFDQVCTTDVARVPDYVSRLGHDRVSVLTFAAQPAIHNPVRAHGRGPGRDVAFAGMYFAHKYPERREQMDLLLGGALDASPRMEHGLEIFSRFRGGDEKYQFPEPLAGRVVGSLDYERMLTAYREYKVFLNVNSIVDSPSMCARRVFEITACGTPVVTTPSRAIGDVFPADEVFVVGDRAEAADTVRALVRSAELRDRATHLGQRRIWDGHTYGHRVQDVLHRVGLAETAAVRRPTVTVLLSTNRPHRLGHALRTIGGQRGVPVQLALLTHGFEVDEKAVRGDAAVAGIEDLVLLSAGSDVSLGGCLNRLVAAADGDVVAKMDDDDLYGAQYLSDQLYAMAYSGAEVVGKQAHYMYVEGLDATLLRFEDREHRFTDRVMGPTIVVERGLAAATPFRDVGRGEDTAFLRDVVDAGAHVYSADRFNFVQVRSGAGAHTWTVSDAELLASGRVEFYGRADSHVLV</sequence>
<evidence type="ECO:0000259" key="1">
    <source>
        <dbReference type="Pfam" id="PF13524"/>
    </source>
</evidence>
<dbReference type="Gene3D" id="3.90.550.10">
    <property type="entry name" value="Spore Coat Polysaccharide Biosynthesis Protein SpsA, Chain A"/>
    <property type="match status" value="1"/>
</dbReference>
<dbReference type="Proteomes" id="UP000698059">
    <property type="component" value="Unassembled WGS sequence"/>
</dbReference>
<dbReference type="SUPFAM" id="SSF53448">
    <property type="entry name" value="Nucleotide-diphospho-sugar transferases"/>
    <property type="match status" value="1"/>
</dbReference>
<name>A0ABS2LI10_9CELL</name>
<dbReference type="EMBL" id="JAFBBO010000001">
    <property type="protein sequence ID" value="MBM7480053.1"/>
    <property type="molecule type" value="Genomic_DNA"/>
</dbReference>
<reference evidence="2 3" key="1">
    <citation type="submission" date="2021-01" db="EMBL/GenBank/DDBJ databases">
        <title>Sequencing the genomes of 1000 actinobacteria strains.</title>
        <authorList>
            <person name="Klenk H.-P."/>
        </authorList>
    </citation>
    <scope>NUCLEOTIDE SEQUENCE [LARGE SCALE GENOMIC DNA]</scope>
    <source>
        <strain evidence="2 3">DSM 46000</strain>
    </source>
</reference>
<proteinExistence type="predicted"/>
<feature type="domain" description="Spore protein YkvP/CgeB glycosyl transferase-like" evidence="1">
    <location>
        <begin position="279"/>
        <end position="392"/>
    </location>
</feature>
<dbReference type="Pfam" id="PF13524">
    <property type="entry name" value="Glyco_trans_1_2"/>
    <property type="match status" value="1"/>
</dbReference>
<keyword evidence="3" id="KW-1185">Reference proteome</keyword>
<evidence type="ECO:0000313" key="3">
    <source>
        <dbReference type="Proteomes" id="UP000698059"/>
    </source>
</evidence>
<protein>
    <submittedName>
        <fullName evidence="2">Spore maturation protein CgeB</fullName>
    </submittedName>
</protein>
<dbReference type="SUPFAM" id="SSF53756">
    <property type="entry name" value="UDP-Glycosyltransferase/glycogen phosphorylase"/>
    <property type="match status" value="1"/>
</dbReference>
<evidence type="ECO:0000313" key="2">
    <source>
        <dbReference type="EMBL" id="MBM7480053.1"/>
    </source>
</evidence>
<gene>
    <name evidence="2" type="ORF">JOD49_002973</name>
</gene>
<dbReference type="RefSeq" id="WP_205307880.1">
    <property type="nucleotide sequence ID" value="NZ_BAAAVF010000007.1"/>
</dbReference>
<organism evidence="2 3">
    <name type="scientific">Oerskovia jenensis</name>
    <dbReference type="NCBI Taxonomy" id="162169"/>
    <lineage>
        <taxon>Bacteria</taxon>
        <taxon>Bacillati</taxon>
        <taxon>Actinomycetota</taxon>
        <taxon>Actinomycetes</taxon>
        <taxon>Micrococcales</taxon>
        <taxon>Cellulomonadaceae</taxon>
        <taxon>Oerskovia</taxon>
    </lineage>
</organism>